<evidence type="ECO:0000313" key="4">
    <source>
        <dbReference type="EMBL" id="CTR08394.1"/>
    </source>
</evidence>
<dbReference type="PANTHER" id="PTHR47349:SF1">
    <property type="entry name" value="AER328WP"/>
    <property type="match status" value="1"/>
</dbReference>
<feature type="region of interest" description="Disordered" evidence="1">
    <location>
        <begin position="586"/>
        <end position="730"/>
    </location>
</feature>
<feature type="compositionally biased region" description="Low complexity" evidence="1">
    <location>
        <begin position="333"/>
        <end position="370"/>
    </location>
</feature>
<feature type="compositionally biased region" description="Low complexity" evidence="1">
    <location>
        <begin position="250"/>
        <end position="269"/>
    </location>
</feature>
<evidence type="ECO:0000313" key="5">
    <source>
        <dbReference type="Proteomes" id="UP000199069"/>
    </source>
</evidence>
<proteinExistence type="predicted"/>
<evidence type="ECO:0000259" key="3">
    <source>
        <dbReference type="Pfam" id="PF26147"/>
    </source>
</evidence>
<dbReference type="InterPro" id="IPR058934">
    <property type="entry name" value="YMC020W-like"/>
</dbReference>
<keyword evidence="5" id="KW-1185">Reference proteome</keyword>
<keyword evidence="2" id="KW-0732">Signal</keyword>
<accession>A0A0K3CFB2</accession>
<dbReference type="EMBL" id="CWKI01000008">
    <property type="protein sequence ID" value="CTR08394.1"/>
    <property type="molecule type" value="Genomic_DNA"/>
</dbReference>
<feature type="compositionally biased region" description="Acidic residues" evidence="1">
    <location>
        <begin position="162"/>
        <end position="172"/>
    </location>
</feature>
<feature type="compositionally biased region" description="Polar residues" evidence="1">
    <location>
        <begin position="632"/>
        <end position="657"/>
    </location>
</feature>
<feature type="region of interest" description="Disordered" evidence="1">
    <location>
        <begin position="461"/>
        <end position="565"/>
    </location>
</feature>
<dbReference type="Pfam" id="PF26147">
    <property type="entry name" value="AB_HYDROLASE_YMC0-YMC35"/>
    <property type="match status" value="1"/>
</dbReference>
<feature type="compositionally biased region" description="Basic and acidic residues" evidence="1">
    <location>
        <begin position="408"/>
        <end position="424"/>
    </location>
</feature>
<name>A0A0K3CFB2_RHOTO</name>
<feature type="compositionally biased region" description="Low complexity" evidence="1">
    <location>
        <begin position="461"/>
        <end position="475"/>
    </location>
</feature>
<feature type="compositionally biased region" description="Polar residues" evidence="1">
    <location>
        <begin position="684"/>
        <end position="702"/>
    </location>
</feature>
<gene>
    <name evidence="4" type="primary">FGENESH: predicted gene_8.110</name>
    <name evidence="4" type="ORF">BN2166_0042550</name>
</gene>
<dbReference type="InterPro" id="IPR058933">
    <property type="entry name" value="YMC020W-like_ab_hydrolase"/>
</dbReference>
<feature type="compositionally biased region" description="Low complexity" evidence="1">
    <location>
        <begin position="279"/>
        <end position="312"/>
    </location>
</feature>
<feature type="signal peptide" evidence="2">
    <location>
        <begin position="1"/>
        <end position="27"/>
    </location>
</feature>
<feature type="compositionally biased region" description="Polar residues" evidence="1">
    <location>
        <begin position="531"/>
        <end position="546"/>
    </location>
</feature>
<reference evidence="4 5" key="1">
    <citation type="submission" date="2015-07" db="EMBL/GenBank/DDBJ databases">
        <authorList>
            <person name="Cajimat M.N.B."/>
            <person name="Milazzo M.L."/>
            <person name="Fulhorst C.F."/>
        </authorList>
    </citation>
    <scope>NUCLEOTIDE SEQUENCE [LARGE SCALE GENOMIC DNA]</scope>
    <source>
        <strain evidence="4">Single colony</strain>
    </source>
</reference>
<dbReference type="PANTHER" id="PTHR47349">
    <property type="entry name" value="CHROMOSOME 8, WHOLE GENOME SHOTGUN SEQUENCE"/>
    <property type="match status" value="1"/>
</dbReference>
<feature type="compositionally biased region" description="Low complexity" evidence="1">
    <location>
        <begin position="64"/>
        <end position="100"/>
    </location>
</feature>
<evidence type="ECO:0000256" key="2">
    <source>
        <dbReference type="SAM" id="SignalP"/>
    </source>
</evidence>
<feature type="compositionally biased region" description="Polar residues" evidence="1">
    <location>
        <begin position="207"/>
        <end position="237"/>
    </location>
</feature>
<sequence length="1235" mass="131662">MAGCPSPRHACSLAGLLTLSTVPGTLCSSPPAMTAWRTSPSRPAPPISSESPNHPTRDSLFAGPSHSHSPSTSRPSSSLSASGTIGSRTLTSSSSAYSLLARKKAEMDDEDDRMSVRSGLSSRSSSLTLSGKGEGTAKGRNRAASSASSVATMRGLQGARIEDDDDRMEVDEQPVGPDEKGKGKAKNTAETGAAKRQRLRPPMPDFTNPSTRPNRSNSTSPGNIVSPSQPTLSTTSADDLMPSMKRKPNRAPSISSLSSRPRPMTSTSSATLRPPSSPSKPASLASKDASTFDSPSLSTSPSETVSSAASVVSKRRSWFGNPADPRPPPIPPSAASSNDAVPTAAPFDPTPPADSAEAAPAPASSAQPETNRGWLSLLSRARPSMPDLAGPAAKQGVDEAETTPTQERPMELDAQSKEEEVREIEAEEAPTTPTATQRGALVPLVHTSVFADAASANLLGPEAAPAESSASQSGSRLSWFGWSRPAPPATDLPPSQKTEDEAAAPERPPPAPVAPETSEDQTEPPPAELAVTTTSEQQAPAASSEQRGWLSGCWGGAGQSAEELAAQRRRELWALKLASQRSANKLIEAVPEDEEMAPSSGEATATVTPATNDETPTPTPTPSQPLKHKPSGSWSIFSRTPASASSVPAGTSPTKSMLSLRAPLGGLGISSSSAASTRSRTSSHNGVDTAPSSPQLRAQSDQGPVKPLTGSIRSSPRQRPSSAFEAPPPVENLVLPTFNDTFLRPPRSFAPKKSTLTRAVSVVSSYFFHRPPTEESTSPRLVQAQQAAGFNPSGMLTEMRDDPAERLPKSLDVMSEGPMLSKVKRVVTIGVHGWFTSNNMCARSHTSLAPRLLTSSADHRIKSLMGEQTGTSVKFATMMHDAVHSYLESHDVSSFNIQAIALEGQGEVEDRVNKLYSQLVGREEWLKAIKMADAVFVATHSQGSVVSTQLLARMLDQGLITGTQTHLCVSHALSPPLTLIHRFRAAWLCAASLKDLSIALAPYFNYLESAPARELFAFQDAESVPAIKFIDSLRIILNAGVKLTVVGSLNDQVVPLYSALFSGVSHPAILRAVYIDSDAFRTSDFLANLIVFAIRLRNAGLSDHDLVYHVSEALAGALTGVGHSKIYEEEVVYKLAVRYHFETTHLTEPPTHLDTRTTPPPLSMSFNPRDRRNPYLLTWALRGIIEDPQVRELFSNELVALREAYETWKPQTKVLKDVKLKLEGIRMMSWRGGKL</sequence>
<organism evidence="4 5">
    <name type="scientific">Rhodotorula toruloides</name>
    <name type="common">Yeast</name>
    <name type="synonym">Rhodosporidium toruloides</name>
    <dbReference type="NCBI Taxonomy" id="5286"/>
    <lineage>
        <taxon>Eukaryota</taxon>
        <taxon>Fungi</taxon>
        <taxon>Dikarya</taxon>
        <taxon>Basidiomycota</taxon>
        <taxon>Pucciniomycotina</taxon>
        <taxon>Microbotryomycetes</taxon>
        <taxon>Sporidiobolales</taxon>
        <taxon>Sporidiobolaceae</taxon>
        <taxon>Rhodotorula</taxon>
    </lineage>
</organism>
<dbReference type="AlphaFoldDB" id="A0A0K3CFB2"/>
<feature type="chain" id="PRO_5005495381" evidence="2">
    <location>
        <begin position="28"/>
        <end position="1235"/>
    </location>
</feature>
<protein>
    <submittedName>
        <fullName evidence="4">FGENESH: predicted gene_8.110 protein</fullName>
    </submittedName>
</protein>
<evidence type="ECO:0000256" key="1">
    <source>
        <dbReference type="SAM" id="MobiDB-lite"/>
    </source>
</evidence>
<dbReference type="OMA" id="WYSPWAW"/>
<feature type="domain" description="YMC020W-like alpha/beta hydrolase" evidence="3">
    <location>
        <begin position="861"/>
        <end position="1187"/>
    </location>
</feature>
<feature type="compositionally biased region" description="Low complexity" evidence="1">
    <location>
        <begin position="116"/>
        <end position="131"/>
    </location>
</feature>
<feature type="compositionally biased region" description="Low complexity" evidence="1">
    <location>
        <begin position="670"/>
        <end position="683"/>
    </location>
</feature>
<dbReference type="Proteomes" id="UP000199069">
    <property type="component" value="Unassembled WGS sequence"/>
</dbReference>
<feature type="region of interest" description="Disordered" evidence="1">
    <location>
        <begin position="28"/>
        <end position="440"/>
    </location>
</feature>
<feature type="compositionally biased region" description="Low complexity" evidence="1">
    <location>
        <begin position="711"/>
        <end position="722"/>
    </location>
</feature>